<dbReference type="AlphaFoldDB" id="A0A822Z3X4"/>
<protein>
    <submittedName>
        <fullName evidence="1">Uncharacterized protein</fullName>
    </submittedName>
</protein>
<dbReference type="Proteomes" id="UP000607653">
    <property type="component" value="Unassembled WGS sequence"/>
</dbReference>
<dbReference type="EMBL" id="DUZY01000005">
    <property type="protein sequence ID" value="DAD39233.1"/>
    <property type="molecule type" value="Genomic_DNA"/>
</dbReference>
<evidence type="ECO:0000313" key="1">
    <source>
        <dbReference type="EMBL" id="DAD39233.1"/>
    </source>
</evidence>
<organism evidence="1 2">
    <name type="scientific">Nelumbo nucifera</name>
    <name type="common">Sacred lotus</name>
    <dbReference type="NCBI Taxonomy" id="4432"/>
    <lineage>
        <taxon>Eukaryota</taxon>
        <taxon>Viridiplantae</taxon>
        <taxon>Streptophyta</taxon>
        <taxon>Embryophyta</taxon>
        <taxon>Tracheophyta</taxon>
        <taxon>Spermatophyta</taxon>
        <taxon>Magnoliopsida</taxon>
        <taxon>Proteales</taxon>
        <taxon>Nelumbonaceae</taxon>
        <taxon>Nelumbo</taxon>
    </lineage>
</organism>
<reference evidence="1 2" key="1">
    <citation type="journal article" date="2020" name="Mol. Biol. Evol.">
        <title>Distinct Expression and Methylation Patterns for Genes with Different Fates following a Single Whole-Genome Duplication in Flowering Plants.</title>
        <authorList>
            <person name="Shi T."/>
            <person name="Rahmani R.S."/>
            <person name="Gugger P.F."/>
            <person name="Wang M."/>
            <person name="Li H."/>
            <person name="Zhang Y."/>
            <person name="Li Z."/>
            <person name="Wang Q."/>
            <person name="Van de Peer Y."/>
            <person name="Marchal K."/>
            <person name="Chen J."/>
        </authorList>
    </citation>
    <scope>NUCLEOTIDE SEQUENCE [LARGE SCALE GENOMIC DNA]</scope>
    <source>
        <tissue evidence="1">Leaf</tissue>
    </source>
</reference>
<name>A0A822Z3X4_NELNU</name>
<proteinExistence type="predicted"/>
<accession>A0A822Z3X4</accession>
<comment type="caution">
    <text evidence="1">The sequence shown here is derived from an EMBL/GenBank/DDBJ whole genome shotgun (WGS) entry which is preliminary data.</text>
</comment>
<keyword evidence="2" id="KW-1185">Reference proteome</keyword>
<sequence length="21" mass="2297">MVSCFFLTSSSPGRAELVDSY</sequence>
<evidence type="ECO:0000313" key="2">
    <source>
        <dbReference type="Proteomes" id="UP000607653"/>
    </source>
</evidence>
<gene>
    <name evidence="1" type="ORF">HUJ06_013556</name>
</gene>